<evidence type="ECO:0000313" key="1">
    <source>
        <dbReference type="EMBL" id="GIY05471.1"/>
    </source>
</evidence>
<accession>A0AAV4QBJ3</accession>
<comment type="caution">
    <text evidence="1">The sequence shown here is derived from an EMBL/GenBank/DDBJ whole genome shotgun (WGS) entry which is preliminary data.</text>
</comment>
<dbReference type="AlphaFoldDB" id="A0AAV4QBJ3"/>
<keyword evidence="2" id="KW-1185">Reference proteome</keyword>
<proteinExistence type="predicted"/>
<sequence length="100" mass="11599">MTRRWGDMLSKIPVIVISSVNKIRLCPFHARMGHHVCSSEVGFIIRHYMIIPTGNHSNDDFVPDGSYDEEQNVGLASWHEMVQYTTYGMILVQYIPFRTR</sequence>
<evidence type="ECO:0000313" key="2">
    <source>
        <dbReference type="Proteomes" id="UP001054945"/>
    </source>
</evidence>
<organism evidence="1 2">
    <name type="scientific">Caerostris extrusa</name>
    <name type="common">Bark spider</name>
    <name type="synonym">Caerostris bankana</name>
    <dbReference type="NCBI Taxonomy" id="172846"/>
    <lineage>
        <taxon>Eukaryota</taxon>
        <taxon>Metazoa</taxon>
        <taxon>Ecdysozoa</taxon>
        <taxon>Arthropoda</taxon>
        <taxon>Chelicerata</taxon>
        <taxon>Arachnida</taxon>
        <taxon>Araneae</taxon>
        <taxon>Araneomorphae</taxon>
        <taxon>Entelegynae</taxon>
        <taxon>Araneoidea</taxon>
        <taxon>Araneidae</taxon>
        <taxon>Caerostris</taxon>
    </lineage>
</organism>
<dbReference type="Proteomes" id="UP001054945">
    <property type="component" value="Unassembled WGS sequence"/>
</dbReference>
<protein>
    <submittedName>
        <fullName evidence="1">Uncharacterized protein</fullName>
    </submittedName>
</protein>
<reference evidence="1 2" key="1">
    <citation type="submission" date="2021-06" db="EMBL/GenBank/DDBJ databases">
        <title>Caerostris extrusa draft genome.</title>
        <authorList>
            <person name="Kono N."/>
            <person name="Arakawa K."/>
        </authorList>
    </citation>
    <scope>NUCLEOTIDE SEQUENCE [LARGE SCALE GENOMIC DNA]</scope>
</reference>
<gene>
    <name evidence="1" type="ORF">CEXT_396971</name>
</gene>
<dbReference type="EMBL" id="BPLR01005847">
    <property type="protein sequence ID" value="GIY05471.1"/>
    <property type="molecule type" value="Genomic_DNA"/>
</dbReference>
<name>A0AAV4QBJ3_CAEEX</name>